<dbReference type="Gene3D" id="1.10.287.470">
    <property type="entry name" value="Helix hairpin bin"/>
    <property type="match status" value="1"/>
</dbReference>
<dbReference type="InterPro" id="IPR058626">
    <property type="entry name" value="MdtA-like_b-barrel"/>
</dbReference>
<name>A0ABT7NEV7_9BURK</name>
<evidence type="ECO:0000256" key="8">
    <source>
        <dbReference type="SAM" id="Phobius"/>
    </source>
</evidence>
<dbReference type="InterPro" id="IPR058637">
    <property type="entry name" value="YknX-like_C"/>
</dbReference>
<evidence type="ECO:0000256" key="2">
    <source>
        <dbReference type="ARBA" id="ARBA00009477"/>
    </source>
</evidence>
<dbReference type="Proteomes" id="UP001174908">
    <property type="component" value="Unassembled WGS sequence"/>
</dbReference>
<feature type="compositionally biased region" description="Low complexity" evidence="7">
    <location>
        <begin position="406"/>
        <end position="432"/>
    </location>
</feature>
<feature type="transmembrane region" description="Helical" evidence="8">
    <location>
        <begin position="27"/>
        <end position="47"/>
    </location>
</feature>
<feature type="domain" description="YknX-like C-terminal permuted SH3-like" evidence="12">
    <location>
        <begin position="335"/>
        <end position="403"/>
    </location>
</feature>
<accession>A0ABT7NEV7</accession>
<dbReference type="Pfam" id="PF25876">
    <property type="entry name" value="HH_MFP_RND"/>
    <property type="match status" value="1"/>
</dbReference>
<dbReference type="InterPro" id="IPR058625">
    <property type="entry name" value="MdtA-like_BSH"/>
</dbReference>
<evidence type="ECO:0000256" key="4">
    <source>
        <dbReference type="ARBA" id="ARBA00022519"/>
    </source>
</evidence>
<dbReference type="InterPro" id="IPR058624">
    <property type="entry name" value="MdtA-like_HH"/>
</dbReference>
<keyword evidence="14" id="KW-1185">Reference proteome</keyword>
<dbReference type="Pfam" id="PF25989">
    <property type="entry name" value="YknX_C"/>
    <property type="match status" value="1"/>
</dbReference>
<evidence type="ECO:0000259" key="12">
    <source>
        <dbReference type="Pfam" id="PF25989"/>
    </source>
</evidence>
<evidence type="ECO:0000259" key="11">
    <source>
        <dbReference type="Pfam" id="PF25944"/>
    </source>
</evidence>
<feature type="compositionally biased region" description="Pro residues" evidence="7">
    <location>
        <begin position="1"/>
        <end position="11"/>
    </location>
</feature>
<dbReference type="RefSeq" id="WP_286661551.1">
    <property type="nucleotide sequence ID" value="NZ_JASZYV010000003.1"/>
</dbReference>
<dbReference type="Gene3D" id="2.40.50.100">
    <property type="match status" value="1"/>
</dbReference>
<dbReference type="NCBIfam" id="TIGR01730">
    <property type="entry name" value="RND_mfp"/>
    <property type="match status" value="1"/>
</dbReference>
<feature type="domain" description="Multidrug resistance protein MdtA-like barrel-sandwich hybrid" evidence="10">
    <location>
        <begin position="102"/>
        <end position="244"/>
    </location>
</feature>
<evidence type="ECO:0000313" key="14">
    <source>
        <dbReference type="Proteomes" id="UP001174908"/>
    </source>
</evidence>
<keyword evidence="8" id="KW-0812">Transmembrane</keyword>
<dbReference type="Pfam" id="PF25917">
    <property type="entry name" value="BSH_RND"/>
    <property type="match status" value="1"/>
</dbReference>
<keyword evidence="6" id="KW-0175">Coiled coil</keyword>
<dbReference type="Gene3D" id="2.40.30.170">
    <property type="match status" value="1"/>
</dbReference>
<keyword evidence="8" id="KW-1133">Transmembrane helix</keyword>
<feature type="coiled-coil region" evidence="6">
    <location>
        <begin position="142"/>
        <end position="169"/>
    </location>
</feature>
<protein>
    <submittedName>
        <fullName evidence="13">Efflux RND transporter periplasmic adaptor subunit</fullName>
    </submittedName>
</protein>
<evidence type="ECO:0000259" key="10">
    <source>
        <dbReference type="Pfam" id="PF25917"/>
    </source>
</evidence>
<evidence type="ECO:0000259" key="9">
    <source>
        <dbReference type="Pfam" id="PF25876"/>
    </source>
</evidence>
<dbReference type="InterPro" id="IPR006143">
    <property type="entry name" value="RND_pump_MFP"/>
</dbReference>
<evidence type="ECO:0000256" key="6">
    <source>
        <dbReference type="SAM" id="Coils"/>
    </source>
</evidence>
<evidence type="ECO:0000256" key="5">
    <source>
        <dbReference type="ARBA" id="ARBA00023136"/>
    </source>
</evidence>
<comment type="caution">
    <text evidence="13">The sequence shown here is derived from an EMBL/GenBank/DDBJ whole genome shotgun (WGS) entry which is preliminary data.</text>
</comment>
<dbReference type="PANTHER" id="PTHR30469:SF12">
    <property type="entry name" value="MULTIDRUG RESISTANCE PROTEIN MDTA"/>
    <property type="match status" value="1"/>
</dbReference>
<evidence type="ECO:0000313" key="13">
    <source>
        <dbReference type="EMBL" id="MDM0046485.1"/>
    </source>
</evidence>
<evidence type="ECO:0000256" key="1">
    <source>
        <dbReference type="ARBA" id="ARBA00004236"/>
    </source>
</evidence>
<sequence>MPQTPDAPPAAPIDSNAARGGRRRRGWGTVVALLLMAALVGGSWYLIKHSSSSPGGFGGRGGPGGPGGFGGAPLVTVGDALVKRMQLPITLDALGTVTPLATVTLKPQVGGVLTEVLFTEGQTVKKGQLLARIDPRPYEQALAQAQGTLQRDEAQLQAARVTLQRYRTLLGQDSIARQEVDTQAALVGQLEGTILTDKANVATARLNLDFTRLTSPVDGRIGLRTVDPGNTVAANASTGIAVITQMNPIDVQFSVPQDQVPAIQRQSGAGAAMQVVAMDRNRSETLDTGRFSTLDNVVDVSTGTVKAKARFDNTASVLFPNQFVNVRMTLRVVDALVVPVTAVRNGPKGPYVYVIGDDRKAQMRSIERGETTVEWVQIRNGLKEGERVVTEGGDRLDDGTRVQLQGEAAAPGGAAGAKRPGGAPGSAPAPVAKTDARPAGADGTQAKRAIDPPNAQQRQRILDSARGDTEKLAERKAFLEAIDKGDPQALERWRELSQRRRRQPAPE</sequence>
<feature type="domain" description="Multidrug resistance protein MdtA-like alpha-helical hairpin" evidence="9">
    <location>
        <begin position="142"/>
        <end position="211"/>
    </location>
</feature>
<feature type="region of interest" description="Disordered" evidence="7">
    <location>
        <begin position="1"/>
        <end position="21"/>
    </location>
</feature>
<comment type="similarity">
    <text evidence="2">Belongs to the membrane fusion protein (MFP) (TC 8.A.1) family.</text>
</comment>
<dbReference type="EMBL" id="JASZYV010000003">
    <property type="protein sequence ID" value="MDM0046485.1"/>
    <property type="molecule type" value="Genomic_DNA"/>
</dbReference>
<evidence type="ECO:0000256" key="3">
    <source>
        <dbReference type="ARBA" id="ARBA00022475"/>
    </source>
</evidence>
<dbReference type="Gene3D" id="2.40.420.20">
    <property type="match status" value="1"/>
</dbReference>
<dbReference type="Pfam" id="PF25944">
    <property type="entry name" value="Beta-barrel_RND"/>
    <property type="match status" value="1"/>
</dbReference>
<reference evidence="13" key="1">
    <citation type="submission" date="2023-06" db="EMBL/GenBank/DDBJ databases">
        <authorList>
            <person name="Jiang Y."/>
            <person name="Liu Q."/>
        </authorList>
    </citation>
    <scope>NUCLEOTIDE SEQUENCE</scope>
    <source>
        <strain evidence="13">CGMCC 1.12089</strain>
    </source>
</reference>
<gene>
    <name evidence="13" type="ORF">QTH91_18485</name>
</gene>
<dbReference type="SUPFAM" id="SSF111369">
    <property type="entry name" value="HlyD-like secretion proteins"/>
    <property type="match status" value="1"/>
</dbReference>
<evidence type="ECO:0000256" key="7">
    <source>
        <dbReference type="SAM" id="MobiDB-lite"/>
    </source>
</evidence>
<keyword evidence="5 8" id="KW-0472">Membrane</keyword>
<proteinExistence type="inferred from homology"/>
<feature type="region of interest" description="Disordered" evidence="7">
    <location>
        <begin position="406"/>
        <end position="507"/>
    </location>
</feature>
<feature type="domain" description="Multidrug resistance protein MdtA-like beta-barrel" evidence="11">
    <location>
        <begin position="248"/>
        <end position="330"/>
    </location>
</feature>
<comment type="subcellular location">
    <subcellularLocation>
        <location evidence="1">Cell membrane</location>
    </subcellularLocation>
</comment>
<organism evidence="13 14">
    <name type="scientific">Variovorax dokdonensis</name>
    <dbReference type="NCBI Taxonomy" id="344883"/>
    <lineage>
        <taxon>Bacteria</taxon>
        <taxon>Pseudomonadati</taxon>
        <taxon>Pseudomonadota</taxon>
        <taxon>Betaproteobacteria</taxon>
        <taxon>Burkholderiales</taxon>
        <taxon>Comamonadaceae</taxon>
        <taxon>Variovorax</taxon>
    </lineage>
</organism>
<keyword evidence="3" id="KW-1003">Cell membrane</keyword>
<feature type="compositionally biased region" description="Basic and acidic residues" evidence="7">
    <location>
        <begin position="460"/>
        <end position="498"/>
    </location>
</feature>
<keyword evidence="4" id="KW-0997">Cell inner membrane</keyword>
<dbReference type="PANTHER" id="PTHR30469">
    <property type="entry name" value="MULTIDRUG RESISTANCE PROTEIN MDTA"/>
    <property type="match status" value="1"/>
</dbReference>